<name>B9XSZ7_PEDPL</name>
<dbReference type="RefSeq" id="WP_007418930.1">
    <property type="nucleotide sequence ID" value="NZ_ABOX02000091.1"/>
</dbReference>
<dbReference type="OrthoDB" id="9797829at2"/>
<dbReference type="InterPro" id="IPR001296">
    <property type="entry name" value="Glyco_trans_1"/>
</dbReference>
<dbReference type="FunFam" id="3.40.50.2000:FF:000119">
    <property type="entry name" value="Glycosyl transferase group 1"/>
    <property type="match status" value="1"/>
</dbReference>
<sequence length="397" mass="44817">MRIGLSSSVIQRGKTGVAQYLFALLRAFLPYTDRHQFILFALEEDLPLFGFAGKQVQIVPVPERFRPAVKNIAWHQTEMPRLARQHKLDVLHIPSYRRMLWPRPCALVSTIHDLAPFQVANKYDWKRMFYGRVVVKRLARRQDHIIAISQNTASDIKTFFKLPDKKITIVHNGLEHDRFFPGPAETARAEVAKRHALQKQFFLYIARLEHPAKNHVRLISAFNEFKTATKSNWQLVLGGSDWNGAEAIHEAIRHSPFSTDIRSLGFVDNAHLPDLYRAAEAFVYPSLYEGFGMPPIESMACGCPVICSTRGSLGEVVGSAAAIINPDDTASIQRQLTLVAGDESLRNRLRTAGLAQARNFDWSKTAAETLEVYAKHSQSSLPCKPSQVLRSAQGRFF</sequence>
<evidence type="ECO:0000259" key="2">
    <source>
        <dbReference type="Pfam" id="PF00534"/>
    </source>
</evidence>
<dbReference type="CDD" id="cd03809">
    <property type="entry name" value="GT4_MtfB-like"/>
    <property type="match status" value="1"/>
</dbReference>
<organism evidence="4 5">
    <name type="scientific">Pedosphaera parvula (strain Ellin514)</name>
    <dbReference type="NCBI Taxonomy" id="320771"/>
    <lineage>
        <taxon>Bacteria</taxon>
        <taxon>Pseudomonadati</taxon>
        <taxon>Verrucomicrobiota</taxon>
        <taxon>Pedosphaerae</taxon>
        <taxon>Pedosphaerales</taxon>
        <taxon>Pedosphaeraceae</taxon>
        <taxon>Pedosphaera</taxon>
    </lineage>
</organism>
<evidence type="ECO:0000313" key="4">
    <source>
        <dbReference type="EMBL" id="EEF57032.1"/>
    </source>
</evidence>
<keyword evidence="1 4" id="KW-0808">Transferase</keyword>
<dbReference type="SUPFAM" id="SSF53756">
    <property type="entry name" value="UDP-Glycosyltransferase/glycogen phosphorylase"/>
    <property type="match status" value="1"/>
</dbReference>
<comment type="caution">
    <text evidence="4">The sequence shown here is derived from an EMBL/GenBank/DDBJ whole genome shotgun (WGS) entry which is preliminary data.</text>
</comment>
<keyword evidence="5" id="KW-1185">Reference proteome</keyword>
<dbReference type="PANTHER" id="PTHR46401:SF2">
    <property type="entry name" value="GLYCOSYLTRANSFERASE WBBK-RELATED"/>
    <property type="match status" value="1"/>
</dbReference>
<accession>B9XSZ7</accession>
<evidence type="ECO:0000313" key="5">
    <source>
        <dbReference type="Proteomes" id="UP000003688"/>
    </source>
</evidence>
<gene>
    <name evidence="4" type="ORF">Cflav_PD0078</name>
</gene>
<reference evidence="4 5" key="1">
    <citation type="journal article" date="2011" name="J. Bacteriol.">
        <title>Genome sequence of 'Pedosphaera parvula' Ellin514, an aerobic Verrucomicrobial isolate from pasture soil.</title>
        <authorList>
            <person name="Kant R."/>
            <person name="van Passel M.W."/>
            <person name="Sangwan P."/>
            <person name="Palva A."/>
            <person name="Lucas S."/>
            <person name="Copeland A."/>
            <person name="Lapidus A."/>
            <person name="Glavina Del Rio T."/>
            <person name="Dalin E."/>
            <person name="Tice H."/>
            <person name="Bruce D."/>
            <person name="Goodwin L."/>
            <person name="Pitluck S."/>
            <person name="Chertkov O."/>
            <person name="Larimer F.W."/>
            <person name="Land M.L."/>
            <person name="Hauser L."/>
            <person name="Brettin T.S."/>
            <person name="Detter J.C."/>
            <person name="Han S."/>
            <person name="de Vos W.M."/>
            <person name="Janssen P.H."/>
            <person name="Smidt H."/>
        </authorList>
    </citation>
    <scope>NUCLEOTIDE SEQUENCE [LARGE SCALE GENOMIC DNA]</scope>
    <source>
        <strain evidence="4 5">Ellin514</strain>
    </source>
</reference>
<dbReference type="Pfam" id="PF13439">
    <property type="entry name" value="Glyco_transf_4"/>
    <property type="match status" value="1"/>
</dbReference>
<feature type="domain" description="Glycosyl transferase family 1" evidence="2">
    <location>
        <begin position="194"/>
        <end position="353"/>
    </location>
</feature>
<evidence type="ECO:0000259" key="3">
    <source>
        <dbReference type="Pfam" id="PF13439"/>
    </source>
</evidence>
<dbReference type="GO" id="GO:0016757">
    <property type="term" value="F:glycosyltransferase activity"/>
    <property type="evidence" value="ECO:0007669"/>
    <property type="project" value="InterPro"/>
</dbReference>
<proteinExistence type="predicted"/>
<dbReference type="EMBL" id="ABOX02000091">
    <property type="protein sequence ID" value="EEF57032.1"/>
    <property type="molecule type" value="Genomic_DNA"/>
</dbReference>
<dbReference type="AlphaFoldDB" id="B9XSZ7"/>
<dbReference type="PANTHER" id="PTHR46401">
    <property type="entry name" value="GLYCOSYLTRANSFERASE WBBK-RELATED"/>
    <property type="match status" value="1"/>
</dbReference>
<dbReference type="InterPro" id="IPR028098">
    <property type="entry name" value="Glyco_trans_4-like_N"/>
</dbReference>
<dbReference type="Pfam" id="PF00534">
    <property type="entry name" value="Glycos_transf_1"/>
    <property type="match status" value="1"/>
</dbReference>
<dbReference type="Gene3D" id="3.40.50.2000">
    <property type="entry name" value="Glycogen Phosphorylase B"/>
    <property type="match status" value="2"/>
</dbReference>
<dbReference type="GO" id="GO:0009103">
    <property type="term" value="P:lipopolysaccharide biosynthetic process"/>
    <property type="evidence" value="ECO:0007669"/>
    <property type="project" value="TreeGrafter"/>
</dbReference>
<dbReference type="Proteomes" id="UP000003688">
    <property type="component" value="Unassembled WGS sequence"/>
</dbReference>
<protein>
    <submittedName>
        <fullName evidence="4">Glycosyl transferase group 1</fullName>
    </submittedName>
</protein>
<feature type="domain" description="Glycosyltransferase subfamily 4-like N-terminal" evidence="3">
    <location>
        <begin position="16"/>
        <end position="178"/>
    </location>
</feature>
<evidence type="ECO:0000256" key="1">
    <source>
        <dbReference type="ARBA" id="ARBA00022679"/>
    </source>
</evidence>
<dbReference type="STRING" id="320771.Cflav_PD0078"/>